<dbReference type="GO" id="GO:0045892">
    <property type="term" value="P:negative regulation of DNA-templated transcription"/>
    <property type="evidence" value="ECO:0007669"/>
    <property type="project" value="InterPro"/>
</dbReference>
<dbReference type="PROSITE" id="PS50977">
    <property type="entry name" value="HTH_TETR_2"/>
    <property type="match status" value="1"/>
</dbReference>
<evidence type="ECO:0000256" key="3">
    <source>
        <dbReference type="ARBA" id="ARBA00023163"/>
    </source>
</evidence>
<accession>A0A7W7RT36</accession>
<evidence type="ECO:0000256" key="4">
    <source>
        <dbReference type="PROSITE-ProRule" id="PRU00335"/>
    </source>
</evidence>
<gene>
    <name evidence="7" type="ORF">FHR32_002034</name>
</gene>
<dbReference type="InterPro" id="IPR001647">
    <property type="entry name" value="HTH_TetR"/>
</dbReference>
<sequence length="258" mass="28151">MARTGATRRNNEASGTKEKARDMRASVALLWGEQEQPTRGPKPSLSSRRIAETAVTLADVEGLEAASMNKVAAEFGVSAMALYRYVPGKAELVELMVEAVLAERPDLSAAGPGWRPQLTGWAHRLWAVYQAHPWLLAATAMRRQVMGPNQLAWLDAALAALEPTGLMVAQRHQIFLLIVGQVRNLAQQLVDFDADHDREWGRLTGELLDRHADRFPALTKAIAEGMFAPVAIDPLDFGLARIFDGVQVLIDHTGGVSS</sequence>
<dbReference type="AlphaFoldDB" id="A0A7W7RT36"/>
<dbReference type="Gene3D" id="1.10.357.10">
    <property type="entry name" value="Tetracycline Repressor, domain 2"/>
    <property type="match status" value="1"/>
</dbReference>
<dbReference type="Pfam" id="PF00440">
    <property type="entry name" value="TetR_N"/>
    <property type="match status" value="1"/>
</dbReference>
<dbReference type="InterPro" id="IPR050109">
    <property type="entry name" value="HTH-type_TetR-like_transc_reg"/>
</dbReference>
<dbReference type="RefSeq" id="WP_184754059.1">
    <property type="nucleotide sequence ID" value="NZ_BAABEK010000026.1"/>
</dbReference>
<protein>
    <submittedName>
        <fullName evidence="7">AcrR family transcriptional regulator</fullName>
    </submittedName>
</protein>
<proteinExistence type="predicted"/>
<dbReference type="InterPro" id="IPR009057">
    <property type="entry name" value="Homeodomain-like_sf"/>
</dbReference>
<dbReference type="SUPFAM" id="SSF48498">
    <property type="entry name" value="Tetracyclin repressor-like, C-terminal domain"/>
    <property type="match status" value="1"/>
</dbReference>
<reference evidence="7 8" key="1">
    <citation type="submission" date="2020-08" db="EMBL/GenBank/DDBJ databases">
        <title>Sequencing the genomes of 1000 actinobacteria strains.</title>
        <authorList>
            <person name="Klenk H.-P."/>
        </authorList>
    </citation>
    <scope>NUCLEOTIDE SEQUENCE [LARGE SCALE GENOMIC DNA]</scope>
    <source>
        <strain evidence="7 8">DSM 43023</strain>
    </source>
</reference>
<feature type="compositionally biased region" description="Basic and acidic residues" evidence="5">
    <location>
        <begin position="9"/>
        <end position="24"/>
    </location>
</feature>
<evidence type="ECO:0000313" key="7">
    <source>
        <dbReference type="EMBL" id="MBB4937729.1"/>
    </source>
</evidence>
<feature type="DNA-binding region" description="H-T-H motif" evidence="4">
    <location>
        <begin position="67"/>
        <end position="86"/>
    </location>
</feature>
<keyword evidence="8" id="KW-1185">Reference proteome</keyword>
<keyword evidence="1" id="KW-0805">Transcription regulation</keyword>
<feature type="domain" description="HTH tetR-type" evidence="6">
    <location>
        <begin position="44"/>
        <end position="104"/>
    </location>
</feature>
<keyword evidence="2 4" id="KW-0238">DNA-binding</keyword>
<dbReference type="PANTHER" id="PTHR30055">
    <property type="entry name" value="HTH-TYPE TRANSCRIPTIONAL REGULATOR RUTR"/>
    <property type="match status" value="1"/>
</dbReference>
<evidence type="ECO:0000256" key="2">
    <source>
        <dbReference type="ARBA" id="ARBA00023125"/>
    </source>
</evidence>
<evidence type="ECO:0000256" key="5">
    <source>
        <dbReference type="SAM" id="MobiDB-lite"/>
    </source>
</evidence>
<feature type="region of interest" description="Disordered" evidence="5">
    <location>
        <begin position="1"/>
        <end position="48"/>
    </location>
</feature>
<dbReference type="InterPro" id="IPR004111">
    <property type="entry name" value="Repressor_TetR_C"/>
</dbReference>
<dbReference type="SUPFAM" id="SSF46689">
    <property type="entry name" value="Homeodomain-like"/>
    <property type="match status" value="1"/>
</dbReference>
<dbReference type="GO" id="GO:0003700">
    <property type="term" value="F:DNA-binding transcription factor activity"/>
    <property type="evidence" value="ECO:0007669"/>
    <property type="project" value="TreeGrafter"/>
</dbReference>
<name>A0A7W7RT36_9ACTN</name>
<organism evidence="7 8">
    <name type="scientific">Streptosporangium album</name>
    <dbReference type="NCBI Taxonomy" id="47479"/>
    <lineage>
        <taxon>Bacteria</taxon>
        <taxon>Bacillati</taxon>
        <taxon>Actinomycetota</taxon>
        <taxon>Actinomycetes</taxon>
        <taxon>Streptosporangiales</taxon>
        <taxon>Streptosporangiaceae</taxon>
        <taxon>Streptosporangium</taxon>
    </lineage>
</organism>
<dbReference type="EMBL" id="JACHJU010000001">
    <property type="protein sequence ID" value="MBB4937729.1"/>
    <property type="molecule type" value="Genomic_DNA"/>
</dbReference>
<dbReference type="Pfam" id="PF02909">
    <property type="entry name" value="TetR_C_1"/>
    <property type="match status" value="1"/>
</dbReference>
<keyword evidence="3" id="KW-0804">Transcription</keyword>
<evidence type="ECO:0000256" key="1">
    <source>
        <dbReference type="ARBA" id="ARBA00023015"/>
    </source>
</evidence>
<evidence type="ECO:0000259" key="6">
    <source>
        <dbReference type="PROSITE" id="PS50977"/>
    </source>
</evidence>
<evidence type="ECO:0000313" key="8">
    <source>
        <dbReference type="Proteomes" id="UP000534286"/>
    </source>
</evidence>
<dbReference type="PANTHER" id="PTHR30055:SF151">
    <property type="entry name" value="TRANSCRIPTIONAL REGULATORY PROTEIN"/>
    <property type="match status" value="1"/>
</dbReference>
<dbReference type="GO" id="GO:0000976">
    <property type="term" value="F:transcription cis-regulatory region binding"/>
    <property type="evidence" value="ECO:0007669"/>
    <property type="project" value="TreeGrafter"/>
</dbReference>
<dbReference type="Gene3D" id="1.10.10.60">
    <property type="entry name" value="Homeodomain-like"/>
    <property type="match status" value="1"/>
</dbReference>
<comment type="caution">
    <text evidence="7">The sequence shown here is derived from an EMBL/GenBank/DDBJ whole genome shotgun (WGS) entry which is preliminary data.</text>
</comment>
<dbReference type="InterPro" id="IPR036271">
    <property type="entry name" value="Tet_transcr_reg_TetR-rel_C_sf"/>
</dbReference>
<dbReference type="Proteomes" id="UP000534286">
    <property type="component" value="Unassembled WGS sequence"/>
</dbReference>